<gene>
    <name evidence="3" type="ORF">CHR90_12200</name>
</gene>
<evidence type="ECO:0000259" key="2">
    <source>
        <dbReference type="Pfam" id="PF07811"/>
    </source>
</evidence>
<dbReference type="Proteomes" id="UP000216361">
    <property type="component" value="Unassembled WGS sequence"/>
</dbReference>
<evidence type="ECO:0000256" key="1">
    <source>
        <dbReference type="SAM" id="Phobius"/>
    </source>
</evidence>
<organism evidence="3 4">
    <name type="scientific">Elstera cyanobacteriorum</name>
    <dbReference type="NCBI Taxonomy" id="2022747"/>
    <lineage>
        <taxon>Bacteria</taxon>
        <taxon>Pseudomonadati</taxon>
        <taxon>Pseudomonadota</taxon>
        <taxon>Alphaproteobacteria</taxon>
        <taxon>Rhodospirillales</taxon>
        <taxon>Rhodospirillaceae</taxon>
        <taxon>Elstera</taxon>
    </lineage>
</organism>
<evidence type="ECO:0000313" key="3">
    <source>
        <dbReference type="EMBL" id="OYQ17742.1"/>
    </source>
</evidence>
<name>A0A255XLE9_9PROT</name>
<evidence type="ECO:0000313" key="4">
    <source>
        <dbReference type="Proteomes" id="UP000216361"/>
    </source>
</evidence>
<keyword evidence="1" id="KW-1133">Transmembrane helix</keyword>
<dbReference type="RefSeq" id="WP_094409305.1">
    <property type="nucleotide sequence ID" value="NZ_BMJZ01000002.1"/>
</dbReference>
<accession>A0A255XLE9</accession>
<dbReference type="AlphaFoldDB" id="A0A255XLE9"/>
<keyword evidence="4" id="KW-1185">Reference proteome</keyword>
<reference evidence="3 4" key="1">
    <citation type="submission" date="2017-07" db="EMBL/GenBank/DDBJ databases">
        <title>Elstera cyanobacteriorum sp. nov., a novel bacterium isolated from cyanobacterial aggregates in a eutrophic lake.</title>
        <authorList>
            <person name="Cai H."/>
        </authorList>
    </citation>
    <scope>NUCLEOTIDE SEQUENCE [LARGE SCALE GENOMIC DNA]</scope>
    <source>
        <strain evidence="3 4">TH019</strain>
    </source>
</reference>
<dbReference type="InterPro" id="IPR012495">
    <property type="entry name" value="TadE-like_dom"/>
</dbReference>
<keyword evidence="1" id="KW-0472">Membrane</keyword>
<proteinExistence type="predicted"/>
<keyword evidence="1" id="KW-0812">Transmembrane</keyword>
<dbReference type="EMBL" id="NOXS01000033">
    <property type="protein sequence ID" value="OYQ17742.1"/>
    <property type="molecule type" value="Genomic_DNA"/>
</dbReference>
<feature type="transmembrane region" description="Helical" evidence="1">
    <location>
        <begin position="20"/>
        <end position="40"/>
    </location>
</feature>
<comment type="caution">
    <text evidence="3">The sequence shown here is derived from an EMBL/GenBank/DDBJ whole genome shotgun (WGS) entry which is preliminary data.</text>
</comment>
<feature type="domain" description="TadE-like" evidence="2">
    <location>
        <begin position="12"/>
        <end position="52"/>
    </location>
</feature>
<protein>
    <recommendedName>
        <fullName evidence="2">TadE-like domain-containing protein</fullName>
    </recommendedName>
</protein>
<sequence length="175" mass="18779">MRIPNRCLGQRGATAVETALALPIFLLVILGGLDIGLWLLHKARLIDAADRALTVMTAARIDGALAPGEHQDCTLTPIPQCSGSQREPVEALPQALAAARRSLPTLPADALTLDYRAPPAARPAARIGLCVTIGGVEHHFFFLHWLPGIPRHNRLPPARLCDFLPFSGLARPDAD</sequence>
<dbReference type="Pfam" id="PF07811">
    <property type="entry name" value="TadE"/>
    <property type="match status" value="1"/>
</dbReference>